<dbReference type="InParanoid" id="E9HKS1"/>
<organism evidence="2 3">
    <name type="scientific">Daphnia pulex</name>
    <name type="common">Water flea</name>
    <dbReference type="NCBI Taxonomy" id="6669"/>
    <lineage>
        <taxon>Eukaryota</taxon>
        <taxon>Metazoa</taxon>
        <taxon>Ecdysozoa</taxon>
        <taxon>Arthropoda</taxon>
        <taxon>Crustacea</taxon>
        <taxon>Branchiopoda</taxon>
        <taxon>Diplostraca</taxon>
        <taxon>Cladocera</taxon>
        <taxon>Anomopoda</taxon>
        <taxon>Daphniidae</taxon>
        <taxon>Daphnia</taxon>
    </lineage>
</organism>
<dbReference type="OrthoDB" id="6154864at2759"/>
<dbReference type="KEGG" id="dpx:DAPPUDRAFT_261247"/>
<evidence type="ECO:0000313" key="2">
    <source>
        <dbReference type="EMBL" id="EFX67666.1"/>
    </source>
</evidence>
<dbReference type="HOGENOM" id="CLU_877882_0_0_1"/>
<dbReference type="Proteomes" id="UP000000305">
    <property type="component" value="Unassembled WGS sequence"/>
</dbReference>
<dbReference type="PhylomeDB" id="E9HKS1"/>
<proteinExistence type="predicted"/>
<protein>
    <submittedName>
        <fullName evidence="2">Uncharacterized protein</fullName>
    </submittedName>
</protein>
<keyword evidence="3" id="KW-1185">Reference proteome</keyword>
<dbReference type="AlphaFoldDB" id="E9HKS1"/>
<dbReference type="EMBL" id="GL732671">
    <property type="protein sequence ID" value="EFX67666.1"/>
    <property type="molecule type" value="Genomic_DNA"/>
</dbReference>
<feature type="compositionally biased region" description="Low complexity" evidence="1">
    <location>
        <begin position="284"/>
        <end position="298"/>
    </location>
</feature>
<evidence type="ECO:0000313" key="3">
    <source>
        <dbReference type="Proteomes" id="UP000000305"/>
    </source>
</evidence>
<feature type="region of interest" description="Disordered" evidence="1">
    <location>
        <begin position="250"/>
        <end position="317"/>
    </location>
</feature>
<sequence>MKSVILTCISTWRILCQILKTPYSLPVNKPLWDVQKSAVGFITGSLTCAYRSSPTVRLIVKELIALALLPAGDILAGYQNIKNTYRDDLRRESAEIEAVVKRLMDYYLNYWIDIITKEGFSVFQMPNRTNNIVEAWHRWFNKRCGDALKVSENAKMRDYQEDKLKGADYVKPKTPYQRRRDSQIAENERIYMASNRNAEDLWRFLVRTRSFTEPDLTAPVEKIQEGQQDQLEGVAQPVAQARRRRYLAGTPRPVAPLEPVPGDVEPVPADVKHVDQNLGDQNGADDVAVPVDEVPAIPKEQNIENLDDSNDQPRPTH</sequence>
<name>E9HKS1_DAPPU</name>
<gene>
    <name evidence="2" type="ORF">DAPPUDRAFT_261247</name>
</gene>
<accession>E9HKS1</accession>
<evidence type="ECO:0000256" key="1">
    <source>
        <dbReference type="SAM" id="MobiDB-lite"/>
    </source>
</evidence>
<reference evidence="2 3" key="1">
    <citation type="journal article" date="2011" name="Science">
        <title>The ecoresponsive genome of Daphnia pulex.</title>
        <authorList>
            <person name="Colbourne J.K."/>
            <person name="Pfrender M.E."/>
            <person name="Gilbert D."/>
            <person name="Thomas W.K."/>
            <person name="Tucker A."/>
            <person name="Oakley T.H."/>
            <person name="Tokishita S."/>
            <person name="Aerts A."/>
            <person name="Arnold G.J."/>
            <person name="Basu M.K."/>
            <person name="Bauer D.J."/>
            <person name="Caceres C.E."/>
            <person name="Carmel L."/>
            <person name="Casola C."/>
            <person name="Choi J.H."/>
            <person name="Detter J.C."/>
            <person name="Dong Q."/>
            <person name="Dusheyko S."/>
            <person name="Eads B.D."/>
            <person name="Frohlich T."/>
            <person name="Geiler-Samerotte K.A."/>
            <person name="Gerlach D."/>
            <person name="Hatcher P."/>
            <person name="Jogdeo S."/>
            <person name="Krijgsveld J."/>
            <person name="Kriventseva E.V."/>
            <person name="Kultz D."/>
            <person name="Laforsch C."/>
            <person name="Lindquist E."/>
            <person name="Lopez J."/>
            <person name="Manak J.R."/>
            <person name="Muller J."/>
            <person name="Pangilinan J."/>
            <person name="Patwardhan R.P."/>
            <person name="Pitluck S."/>
            <person name="Pritham E.J."/>
            <person name="Rechtsteiner A."/>
            <person name="Rho M."/>
            <person name="Rogozin I.B."/>
            <person name="Sakarya O."/>
            <person name="Salamov A."/>
            <person name="Schaack S."/>
            <person name="Shapiro H."/>
            <person name="Shiga Y."/>
            <person name="Skalitzky C."/>
            <person name="Smith Z."/>
            <person name="Souvorov A."/>
            <person name="Sung W."/>
            <person name="Tang Z."/>
            <person name="Tsuchiya D."/>
            <person name="Tu H."/>
            <person name="Vos H."/>
            <person name="Wang M."/>
            <person name="Wolf Y.I."/>
            <person name="Yamagata H."/>
            <person name="Yamada T."/>
            <person name="Ye Y."/>
            <person name="Shaw J.R."/>
            <person name="Andrews J."/>
            <person name="Crease T.J."/>
            <person name="Tang H."/>
            <person name="Lucas S.M."/>
            <person name="Robertson H.M."/>
            <person name="Bork P."/>
            <person name="Koonin E.V."/>
            <person name="Zdobnov E.M."/>
            <person name="Grigoriev I.V."/>
            <person name="Lynch M."/>
            <person name="Boore J.L."/>
        </authorList>
    </citation>
    <scope>NUCLEOTIDE SEQUENCE [LARGE SCALE GENOMIC DNA]</scope>
</reference>